<dbReference type="GO" id="GO:0003700">
    <property type="term" value="F:DNA-binding transcription factor activity"/>
    <property type="evidence" value="ECO:0007669"/>
    <property type="project" value="TreeGrafter"/>
</dbReference>
<dbReference type="PROSITE" id="PS50977">
    <property type="entry name" value="HTH_TETR_2"/>
    <property type="match status" value="1"/>
</dbReference>
<evidence type="ECO:0000313" key="7">
    <source>
        <dbReference type="Proteomes" id="UP000256913"/>
    </source>
</evidence>
<name>A0A3D9ZLV3_9ACTN</name>
<dbReference type="Pfam" id="PF00440">
    <property type="entry name" value="TetR_N"/>
    <property type="match status" value="1"/>
</dbReference>
<evidence type="ECO:0000256" key="2">
    <source>
        <dbReference type="ARBA" id="ARBA00023125"/>
    </source>
</evidence>
<keyword evidence="2 4" id="KW-0238">DNA-binding</keyword>
<gene>
    <name evidence="6" type="ORF">DFJ67_4383</name>
</gene>
<proteinExistence type="predicted"/>
<evidence type="ECO:0000256" key="4">
    <source>
        <dbReference type="PROSITE-ProRule" id="PRU00335"/>
    </source>
</evidence>
<dbReference type="Gene3D" id="1.10.357.10">
    <property type="entry name" value="Tetracycline Repressor, domain 2"/>
    <property type="match status" value="1"/>
</dbReference>
<dbReference type="Proteomes" id="UP000256913">
    <property type="component" value="Unassembled WGS sequence"/>
</dbReference>
<keyword evidence="1" id="KW-0805">Transcription regulation</keyword>
<dbReference type="PRINTS" id="PR00455">
    <property type="entry name" value="HTHTETR"/>
</dbReference>
<dbReference type="PANTHER" id="PTHR30055:SF234">
    <property type="entry name" value="HTH-TYPE TRANSCRIPTIONAL REGULATOR BETI"/>
    <property type="match status" value="1"/>
</dbReference>
<evidence type="ECO:0000256" key="1">
    <source>
        <dbReference type="ARBA" id="ARBA00023015"/>
    </source>
</evidence>
<keyword evidence="3" id="KW-0804">Transcription</keyword>
<evidence type="ECO:0000259" key="5">
    <source>
        <dbReference type="PROSITE" id="PS50977"/>
    </source>
</evidence>
<evidence type="ECO:0000313" key="6">
    <source>
        <dbReference type="EMBL" id="REF98366.1"/>
    </source>
</evidence>
<dbReference type="InterPro" id="IPR001647">
    <property type="entry name" value="HTH_TetR"/>
</dbReference>
<dbReference type="GO" id="GO:0000976">
    <property type="term" value="F:transcription cis-regulatory region binding"/>
    <property type="evidence" value="ECO:0007669"/>
    <property type="project" value="TreeGrafter"/>
</dbReference>
<organism evidence="6 7">
    <name type="scientific">Asanoa ferruginea</name>
    <dbReference type="NCBI Taxonomy" id="53367"/>
    <lineage>
        <taxon>Bacteria</taxon>
        <taxon>Bacillati</taxon>
        <taxon>Actinomycetota</taxon>
        <taxon>Actinomycetes</taxon>
        <taxon>Micromonosporales</taxon>
        <taxon>Micromonosporaceae</taxon>
        <taxon>Asanoa</taxon>
    </lineage>
</organism>
<protein>
    <submittedName>
        <fullName evidence="6">TetR family transcriptional regulator</fullName>
    </submittedName>
</protein>
<dbReference type="SUPFAM" id="SSF46689">
    <property type="entry name" value="Homeodomain-like"/>
    <property type="match status" value="1"/>
</dbReference>
<feature type="DNA-binding region" description="H-T-H motif" evidence="4">
    <location>
        <begin position="40"/>
        <end position="59"/>
    </location>
</feature>
<dbReference type="PANTHER" id="PTHR30055">
    <property type="entry name" value="HTH-TYPE TRANSCRIPTIONAL REGULATOR RUTR"/>
    <property type="match status" value="1"/>
</dbReference>
<evidence type="ECO:0000256" key="3">
    <source>
        <dbReference type="ARBA" id="ARBA00023163"/>
    </source>
</evidence>
<sequence length="212" mass="23075">MTTVKGKAPNRRTAKARETRTRMLDAARELFIGQGYGATTLADVASAAGVAVQTIYFTFNNKRSLLKELVDVTVAGDDEPVATMDRQWYRDALAAPTAVEQLRAQIAGSRAVLDRVAPIVSMVTVASASDPEVAAIWPDDIDPRFTVLSNSALSLVDKPGARAGVSAAEAADLLYGILSPELYLLFVRDRGWSPERYERWAFDTLRPQLCAD</sequence>
<dbReference type="InterPro" id="IPR050109">
    <property type="entry name" value="HTH-type_TetR-like_transc_reg"/>
</dbReference>
<dbReference type="EMBL" id="QUMQ01000001">
    <property type="protein sequence ID" value="REF98366.1"/>
    <property type="molecule type" value="Genomic_DNA"/>
</dbReference>
<dbReference type="InterPro" id="IPR009057">
    <property type="entry name" value="Homeodomain-like_sf"/>
</dbReference>
<dbReference type="AlphaFoldDB" id="A0A3D9ZLV3"/>
<feature type="domain" description="HTH tetR-type" evidence="5">
    <location>
        <begin position="17"/>
        <end position="77"/>
    </location>
</feature>
<dbReference type="RefSeq" id="WP_239097440.1">
    <property type="nucleotide sequence ID" value="NZ_BONB01000047.1"/>
</dbReference>
<keyword evidence="7" id="KW-1185">Reference proteome</keyword>
<reference evidence="6 7" key="1">
    <citation type="submission" date="2018-08" db="EMBL/GenBank/DDBJ databases">
        <title>Sequencing the genomes of 1000 actinobacteria strains.</title>
        <authorList>
            <person name="Klenk H.-P."/>
        </authorList>
    </citation>
    <scope>NUCLEOTIDE SEQUENCE [LARGE SCALE GENOMIC DNA]</scope>
    <source>
        <strain evidence="6 7">DSM 44099</strain>
    </source>
</reference>
<comment type="caution">
    <text evidence="6">The sequence shown here is derived from an EMBL/GenBank/DDBJ whole genome shotgun (WGS) entry which is preliminary data.</text>
</comment>
<accession>A0A3D9ZLV3</accession>